<evidence type="ECO:0000313" key="4">
    <source>
        <dbReference type="Proteomes" id="UP001172778"/>
    </source>
</evidence>
<feature type="domain" description="Thioesterase" evidence="2">
    <location>
        <begin position="9"/>
        <end position="218"/>
    </location>
</feature>
<gene>
    <name evidence="3" type="ORF">PZA18_10105</name>
</gene>
<dbReference type="InterPro" id="IPR012223">
    <property type="entry name" value="TEII"/>
</dbReference>
<dbReference type="PANTHER" id="PTHR11487:SF0">
    <property type="entry name" value="S-ACYL FATTY ACID SYNTHASE THIOESTERASE, MEDIUM CHAIN"/>
    <property type="match status" value="1"/>
</dbReference>
<evidence type="ECO:0000259" key="2">
    <source>
        <dbReference type="Pfam" id="PF00975"/>
    </source>
</evidence>
<evidence type="ECO:0000256" key="1">
    <source>
        <dbReference type="ARBA" id="ARBA00007169"/>
    </source>
</evidence>
<dbReference type="RefSeq" id="WP_284100714.1">
    <property type="nucleotide sequence ID" value="NZ_JARRAF010000009.1"/>
</dbReference>
<sequence length="243" mass="26302">MGSSRAALRVFCLPFAGGGASNFLPFRRVLTGHAVVPVQYPGHETRMDERCLRDFSLLVDGILGAMQPYLDQPYALLGYSMGARVALGIENRARELGMPGPQGLLLAANRAPDGTSPYHGIANLPQAQFIAHVERYGGLPAGVLEEPSLAEMAIRVLRRDFAVLESMPALQPATCPIFAYAGRSDPSASPALMAGWQHYTQAAFALREFDGEHFFLRTEPEFGRAVCADLTTWSIPATSLNPI</sequence>
<dbReference type="Proteomes" id="UP001172778">
    <property type="component" value="Unassembled WGS sequence"/>
</dbReference>
<proteinExistence type="inferred from homology"/>
<dbReference type="GO" id="GO:0016787">
    <property type="term" value="F:hydrolase activity"/>
    <property type="evidence" value="ECO:0007669"/>
    <property type="project" value="UniProtKB-KW"/>
</dbReference>
<dbReference type="InterPro" id="IPR001031">
    <property type="entry name" value="Thioesterase"/>
</dbReference>
<dbReference type="Gene3D" id="3.40.50.1820">
    <property type="entry name" value="alpha/beta hydrolase"/>
    <property type="match status" value="1"/>
</dbReference>
<name>A0ABT7DZA4_9NEIS</name>
<dbReference type="SUPFAM" id="SSF53474">
    <property type="entry name" value="alpha/beta-Hydrolases"/>
    <property type="match status" value="1"/>
</dbReference>
<dbReference type="Pfam" id="PF00975">
    <property type="entry name" value="Thioesterase"/>
    <property type="match status" value="1"/>
</dbReference>
<dbReference type="PANTHER" id="PTHR11487">
    <property type="entry name" value="THIOESTERASE"/>
    <property type="match status" value="1"/>
</dbReference>
<dbReference type="EMBL" id="JARRAF010000009">
    <property type="protein sequence ID" value="MDK2124403.1"/>
    <property type="molecule type" value="Genomic_DNA"/>
</dbReference>
<comment type="caution">
    <text evidence="3">The sequence shown here is derived from an EMBL/GenBank/DDBJ whole genome shotgun (WGS) entry which is preliminary data.</text>
</comment>
<evidence type="ECO:0000313" key="3">
    <source>
        <dbReference type="EMBL" id="MDK2124403.1"/>
    </source>
</evidence>
<dbReference type="InterPro" id="IPR029058">
    <property type="entry name" value="AB_hydrolase_fold"/>
</dbReference>
<organism evidence="3 4">
    <name type="scientific">Parachitinimonas caeni</name>
    <dbReference type="NCBI Taxonomy" id="3031301"/>
    <lineage>
        <taxon>Bacteria</taxon>
        <taxon>Pseudomonadati</taxon>
        <taxon>Pseudomonadota</taxon>
        <taxon>Betaproteobacteria</taxon>
        <taxon>Neisseriales</taxon>
        <taxon>Chitinibacteraceae</taxon>
        <taxon>Parachitinimonas</taxon>
    </lineage>
</organism>
<protein>
    <submittedName>
        <fullName evidence="3">Alpha/beta fold hydrolase</fullName>
    </submittedName>
</protein>
<keyword evidence="3" id="KW-0378">Hydrolase</keyword>
<accession>A0ABT7DZA4</accession>
<reference evidence="3" key="1">
    <citation type="submission" date="2023-03" db="EMBL/GenBank/DDBJ databases">
        <title>Chitinimonas shenzhenensis gen. nov., sp. nov., a novel member of family Burkholderiaceae isolated from activated sludge collected in Shen Zhen, China.</title>
        <authorList>
            <person name="Wang X."/>
        </authorList>
    </citation>
    <scope>NUCLEOTIDE SEQUENCE</scope>
    <source>
        <strain evidence="3">DQS-5</strain>
    </source>
</reference>
<comment type="similarity">
    <text evidence="1">Belongs to the thioesterase family.</text>
</comment>
<keyword evidence="4" id="KW-1185">Reference proteome</keyword>